<reference evidence="2 3" key="2">
    <citation type="journal article" date="2010" name="Nucleic Acids Res.">
        <title>BeetleBase in 2010: revisions to provide comprehensive genomic information for Tribolium castaneum.</title>
        <authorList>
            <person name="Kim H.S."/>
            <person name="Murphy T."/>
            <person name="Xia J."/>
            <person name="Caragea D."/>
            <person name="Park Y."/>
            <person name="Beeman R.W."/>
            <person name="Lorenzen M.D."/>
            <person name="Butcher S."/>
            <person name="Manak J.R."/>
            <person name="Brown S.J."/>
        </authorList>
    </citation>
    <scope>GENOME REANNOTATION</scope>
    <source>
        <strain evidence="2 3">Georgia GA2</strain>
    </source>
</reference>
<keyword evidence="3" id="KW-1185">Reference proteome</keyword>
<name>D6WBC6_TRICA</name>
<evidence type="ECO:0000313" key="3">
    <source>
        <dbReference type="Proteomes" id="UP000007266"/>
    </source>
</evidence>
<feature type="region of interest" description="Disordered" evidence="1">
    <location>
        <begin position="45"/>
        <end position="76"/>
    </location>
</feature>
<feature type="compositionally biased region" description="Basic and acidic residues" evidence="1">
    <location>
        <begin position="47"/>
        <end position="57"/>
    </location>
</feature>
<evidence type="ECO:0000256" key="1">
    <source>
        <dbReference type="SAM" id="MobiDB-lite"/>
    </source>
</evidence>
<proteinExistence type="predicted"/>
<dbReference type="EMBL" id="KQ971312">
    <property type="protein sequence ID" value="EEZ97899.1"/>
    <property type="molecule type" value="Genomic_DNA"/>
</dbReference>
<accession>D6WBC6</accession>
<reference evidence="2 3" key="1">
    <citation type="journal article" date="2008" name="Nature">
        <title>The genome of the model beetle and pest Tribolium castaneum.</title>
        <authorList>
            <consortium name="Tribolium Genome Sequencing Consortium"/>
            <person name="Richards S."/>
            <person name="Gibbs R.A."/>
            <person name="Weinstock G.M."/>
            <person name="Brown S.J."/>
            <person name="Denell R."/>
            <person name="Beeman R.W."/>
            <person name="Gibbs R."/>
            <person name="Beeman R.W."/>
            <person name="Brown S.J."/>
            <person name="Bucher G."/>
            <person name="Friedrich M."/>
            <person name="Grimmelikhuijzen C.J."/>
            <person name="Klingler M."/>
            <person name="Lorenzen M."/>
            <person name="Richards S."/>
            <person name="Roth S."/>
            <person name="Schroder R."/>
            <person name="Tautz D."/>
            <person name="Zdobnov E.M."/>
            <person name="Muzny D."/>
            <person name="Gibbs R.A."/>
            <person name="Weinstock G.M."/>
            <person name="Attaway T."/>
            <person name="Bell S."/>
            <person name="Buhay C.J."/>
            <person name="Chandrabose M.N."/>
            <person name="Chavez D."/>
            <person name="Clerk-Blankenburg K.P."/>
            <person name="Cree A."/>
            <person name="Dao M."/>
            <person name="Davis C."/>
            <person name="Chacko J."/>
            <person name="Dinh H."/>
            <person name="Dugan-Rocha S."/>
            <person name="Fowler G."/>
            <person name="Garner T.T."/>
            <person name="Garnes J."/>
            <person name="Gnirke A."/>
            <person name="Hawes A."/>
            <person name="Hernandez J."/>
            <person name="Hines S."/>
            <person name="Holder M."/>
            <person name="Hume J."/>
            <person name="Jhangiani S.N."/>
            <person name="Joshi V."/>
            <person name="Khan Z.M."/>
            <person name="Jackson L."/>
            <person name="Kovar C."/>
            <person name="Kowis A."/>
            <person name="Lee S."/>
            <person name="Lewis L.R."/>
            <person name="Margolis J."/>
            <person name="Morgan M."/>
            <person name="Nazareth L.V."/>
            <person name="Nguyen N."/>
            <person name="Okwuonu G."/>
            <person name="Parker D."/>
            <person name="Richards S."/>
            <person name="Ruiz S.J."/>
            <person name="Santibanez J."/>
            <person name="Savard J."/>
            <person name="Scherer S.E."/>
            <person name="Schneider B."/>
            <person name="Sodergren E."/>
            <person name="Tautz D."/>
            <person name="Vattahil S."/>
            <person name="Villasana D."/>
            <person name="White C.S."/>
            <person name="Wright R."/>
            <person name="Park Y."/>
            <person name="Beeman R.W."/>
            <person name="Lord J."/>
            <person name="Oppert B."/>
            <person name="Lorenzen M."/>
            <person name="Brown S."/>
            <person name="Wang L."/>
            <person name="Savard J."/>
            <person name="Tautz D."/>
            <person name="Richards S."/>
            <person name="Weinstock G."/>
            <person name="Gibbs R.A."/>
            <person name="Liu Y."/>
            <person name="Worley K."/>
            <person name="Weinstock G."/>
            <person name="Elsik C.G."/>
            <person name="Reese J.T."/>
            <person name="Elhaik E."/>
            <person name="Landan G."/>
            <person name="Graur D."/>
            <person name="Arensburger P."/>
            <person name="Atkinson P."/>
            <person name="Beeman R.W."/>
            <person name="Beidler J."/>
            <person name="Brown S.J."/>
            <person name="Demuth J.P."/>
            <person name="Drury D.W."/>
            <person name="Du Y.Z."/>
            <person name="Fujiwara H."/>
            <person name="Lorenzen M."/>
            <person name="Maselli V."/>
            <person name="Osanai M."/>
            <person name="Park Y."/>
            <person name="Robertson H.M."/>
            <person name="Tu Z."/>
            <person name="Wang J.J."/>
            <person name="Wang S."/>
            <person name="Richards S."/>
            <person name="Song H."/>
            <person name="Zhang L."/>
            <person name="Sodergren E."/>
            <person name="Werner D."/>
            <person name="Stanke M."/>
            <person name="Morgenstern B."/>
            <person name="Solovyev V."/>
            <person name="Kosarev P."/>
            <person name="Brown G."/>
            <person name="Chen H.C."/>
            <person name="Ermolaeva O."/>
            <person name="Hlavina W."/>
            <person name="Kapustin Y."/>
            <person name="Kiryutin B."/>
            <person name="Kitts P."/>
            <person name="Maglott D."/>
            <person name="Pruitt K."/>
            <person name="Sapojnikov V."/>
            <person name="Souvorov A."/>
            <person name="Mackey A.J."/>
            <person name="Waterhouse R.M."/>
            <person name="Wyder S."/>
            <person name="Zdobnov E.M."/>
            <person name="Zdobnov E.M."/>
            <person name="Wyder S."/>
            <person name="Kriventseva E.V."/>
            <person name="Kadowaki T."/>
            <person name="Bork P."/>
            <person name="Aranda M."/>
            <person name="Bao R."/>
            <person name="Beermann A."/>
            <person name="Berns N."/>
            <person name="Bolognesi R."/>
            <person name="Bonneton F."/>
            <person name="Bopp D."/>
            <person name="Brown S.J."/>
            <person name="Bucher G."/>
            <person name="Butts T."/>
            <person name="Chaumot A."/>
            <person name="Denell R.E."/>
            <person name="Ferrier D.E."/>
            <person name="Friedrich M."/>
            <person name="Gordon C.M."/>
            <person name="Jindra M."/>
            <person name="Klingler M."/>
            <person name="Lan Q."/>
            <person name="Lattorff H.M."/>
            <person name="Laudet V."/>
            <person name="von Levetsow C."/>
            <person name="Liu Z."/>
            <person name="Lutz R."/>
            <person name="Lynch J.A."/>
            <person name="da Fonseca R.N."/>
            <person name="Posnien N."/>
            <person name="Reuter R."/>
            <person name="Roth S."/>
            <person name="Savard J."/>
            <person name="Schinko J.B."/>
            <person name="Schmitt C."/>
            <person name="Schoppmeier M."/>
            <person name="Schroder R."/>
            <person name="Shippy T.D."/>
            <person name="Simonnet F."/>
            <person name="Marques-Souza H."/>
            <person name="Tautz D."/>
            <person name="Tomoyasu Y."/>
            <person name="Trauner J."/>
            <person name="Van der Zee M."/>
            <person name="Vervoort M."/>
            <person name="Wittkopp N."/>
            <person name="Wimmer E.A."/>
            <person name="Yang X."/>
            <person name="Jones A.K."/>
            <person name="Sattelle D.B."/>
            <person name="Ebert P.R."/>
            <person name="Nelson D."/>
            <person name="Scott J.G."/>
            <person name="Beeman R.W."/>
            <person name="Muthukrishnan S."/>
            <person name="Kramer K.J."/>
            <person name="Arakane Y."/>
            <person name="Beeman R.W."/>
            <person name="Zhu Q."/>
            <person name="Hogenkamp D."/>
            <person name="Dixit R."/>
            <person name="Oppert B."/>
            <person name="Jiang H."/>
            <person name="Zou Z."/>
            <person name="Marshall J."/>
            <person name="Elpidina E."/>
            <person name="Vinokurov K."/>
            <person name="Oppert C."/>
            <person name="Zou Z."/>
            <person name="Evans J."/>
            <person name="Lu Z."/>
            <person name="Zhao P."/>
            <person name="Sumathipala N."/>
            <person name="Altincicek B."/>
            <person name="Vilcinskas A."/>
            <person name="Williams M."/>
            <person name="Hultmark D."/>
            <person name="Hetru C."/>
            <person name="Jiang H."/>
            <person name="Grimmelikhuijzen C.J."/>
            <person name="Hauser F."/>
            <person name="Cazzamali G."/>
            <person name="Williamson M."/>
            <person name="Park Y."/>
            <person name="Li B."/>
            <person name="Tanaka Y."/>
            <person name="Predel R."/>
            <person name="Neupert S."/>
            <person name="Schachtner J."/>
            <person name="Verleyen P."/>
            <person name="Raible F."/>
            <person name="Bork P."/>
            <person name="Friedrich M."/>
            <person name="Walden K.K."/>
            <person name="Robertson H.M."/>
            <person name="Angeli S."/>
            <person name="Foret S."/>
            <person name="Bucher G."/>
            <person name="Schuetz S."/>
            <person name="Maleszka R."/>
            <person name="Wimmer E.A."/>
            <person name="Beeman R.W."/>
            <person name="Lorenzen M."/>
            <person name="Tomoyasu Y."/>
            <person name="Miller S.C."/>
            <person name="Grossmann D."/>
            <person name="Bucher G."/>
        </authorList>
    </citation>
    <scope>NUCLEOTIDE SEQUENCE [LARGE SCALE GENOMIC DNA]</scope>
    <source>
        <strain evidence="2 3">Georgia GA2</strain>
    </source>
</reference>
<gene>
    <name evidence="2" type="primary">GLEAN_00284</name>
    <name evidence="2" type="ORF">TcasGA2_TC000284</name>
</gene>
<sequence length="76" mass="9205">MLAIDIRQVHEGNGLWAAVKTCRIKENRRRLPRIRIRWPRIHRSWRDKHSPPRDERQITNQGLTHQTAHHIKDFAK</sequence>
<evidence type="ECO:0000313" key="2">
    <source>
        <dbReference type="EMBL" id="EEZ97899.1"/>
    </source>
</evidence>
<dbReference type="AlphaFoldDB" id="D6WBC6"/>
<protein>
    <submittedName>
        <fullName evidence="2">Uncharacterized protein</fullName>
    </submittedName>
</protein>
<dbReference type="HOGENOM" id="CLU_2657657_0_0_1"/>
<dbReference type="Proteomes" id="UP000007266">
    <property type="component" value="Linkage group 2"/>
</dbReference>
<organism evidence="2 3">
    <name type="scientific">Tribolium castaneum</name>
    <name type="common">Red flour beetle</name>
    <dbReference type="NCBI Taxonomy" id="7070"/>
    <lineage>
        <taxon>Eukaryota</taxon>
        <taxon>Metazoa</taxon>
        <taxon>Ecdysozoa</taxon>
        <taxon>Arthropoda</taxon>
        <taxon>Hexapoda</taxon>
        <taxon>Insecta</taxon>
        <taxon>Pterygota</taxon>
        <taxon>Neoptera</taxon>
        <taxon>Endopterygota</taxon>
        <taxon>Coleoptera</taxon>
        <taxon>Polyphaga</taxon>
        <taxon>Cucujiformia</taxon>
        <taxon>Tenebrionidae</taxon>
        <taxon>Tenebrionidae incertae sedis</taxon>
        <taxon>Tribolium</taxon>
    </lineage>
</organism>